<evidence type="ECO:0000313" key="1">
    <source>
        <dbReference type="EMBL" id="JAU98090.1"/>
    </source>
</evidence>
<gene>
    <name evidence="1" type="ORF">MP_TR17724_c2_g1_i1_g.50710</name>
</gene>
<sequence length="71" mass="8362">MRRKKKKRANEIRIDEEGIRVKASSNRVFIATLAVSVDNIAVNNMASLRWRFTEAIVRKDREFSVWNERAL</sequence>
<protein>
    <submittedName>
        <fullName evidence="1">Uncharacterized protein</fullName>
    </submittedName>
</protein>
<organism evidence="1">
    <name type="scientific">Noccaea caerulescens</name>
    <name type="common">Alpine penny-cress</name>
    <name type="synonym">Thlaspi caerulescens</name>
    <dbReference type="NCBI Taxonomy" id="107243"/>
    <lineage>
        <taxon>Eukaryota</taxon>
        <taxon>Viridiplantae</taxon>
        <taxon>Streptophyta</taxon>
        <taxon>Embryophyta</taxon>
        <taxon>Tracheophyta</taxon>
        <taxon>Spermatophyta</taxon>
        <taxon>Magnoliopsida</taxon>
        <taxon>eudicotyledons</taxon>
        <taxon>Gunneridae</taxon>
        <taxon>Pentapetalae</taxon>
        <taxon>rosids</taxon>
        <taxon>malvids</taxon>
        <taxon>Brassicales</taxon>
        <taxon>Brassicaceae</taxon>
        <taxon>Coluteocarpeae</taxon>
        <taxon>Noccaea</taxon>
    </lineage>
</organism>
<accession>A0A1J3K0E2</accession>
<reference evidence="1" key="1">
    <citation type="submission" date="2016-07" db="EMBL/GenBank/DDBJ databases">
        <title>De novo transcriptome assembly of four accessions of the metal hyperaccumulator plant Noccaea caerulescens.</title>
        <authorList>
            <person name="Blande D."/>
            <person name="Halimaa P."/>
            <person name="Tervahauta A.I."/>
            <person name="Aarts M.G."/>
            <person name="Karenlampi S.O."/>
        </authorList>
    </citation>
    <scope>NUCLEOTIDE SEQUENCE</scope>
</reference>
<dbReference type="EMBL" id="GEVM01007848">
    <property type="protein sequence ID" value="JAU98090.1"/>
    <property type="molecule type" value="Transcribed_RNA"/>
</dbReference>
<name>A0A1J3K0E2_NOCCA</name>
<dbReference type="AlphaFoldDB" id="A0A1J3K0E2"/>
<proteinExistence type="predicted"/>